<feature type="transmembrane region" description="Helical" evidence="1">
    <location>
        <begin position="231"/>
        <end position="249"/>
    </location>
</feature>
<keyword evidence="1" id="KW-0812">Transmembrane</keyword>
<dbReference type="InterPro" id="IPR012429">
    <property type="entry name" value="HGSNAT_cat"/>
</dbReference>
<keyword evidence="1" id="KW-0472">Membrane</keyword>
<evidence type="ECO:0000259" key="2">
    <source>
        <dbReference type="Pfam" id="PF07786"/>
    </source>
</evidence>
<dbReference type="STRING" id="1656094.BFC18_21075"/>
<dbReference type="RefSeq" id="WP_070127453.1">
    <property type="nucleotide sequence ID" value="NZ_MDHN01000041.1"/>
</dbReference>
<protein>
    <recommendedName>
        <fullName evidence="2">Heparan-alpha-glucosaminide N-acetyltransferase catalytic domain-containing protein</fullName>
    </recommendedName>
</protein>
<feature type="transmembrane region" description="Helical" evidence="1">
    <location>
        <begin position="102"/>
        <end position="118"/>
    </location>
</feature>
<dbReference type="AlphaFoldDB" id="A0A1E7Z6S6"/>
<dbReference type="OrthoDB" id="508112at2"/>
<feature type="transmembrane region" description="Helical" evidence="1">
    <location>
        <begin position="350"/>
        <end position="367"/>
    </location>
</feature>
<evidence type="ECO:0000313" key="4">
    <source>
        <dbReference type="Proteomes" id="UP000175691"/>
    </source>
</evidence>
<feature type="transmembrane region" description="Helical" evidence="1">
    <location>
        <begin position="150"/>
        <end position="169"/>
    </location>
</feature>
<feature type="domain" description="Heparan-alpha-glucosaminide N-acetyltransferase catalytic" evidence="2">
    <location>
        <begin position="15"/>
        <end position="223"/>
    </location>
</feature>
<proteinExistence type="predicted"/>
<comment type="caution">
    <text evidence="3">The sequence shown here is derived from an EMBL/GenBank/DDBJ whole genome shotgun (WGS) entry which is preliminary data.</text>
</comment>
<gene>
    <name evidence="3" type="ORF">BFC18_21075</name>
</gene>
<keyword evidence="4" id="KW-1185">Reference proteome</keyword>
<dbReference type="PANTHER" id="PTHR40407:SF1">
    <property type="entry name" value="HEPARAN-ALPHA-GLUCOSAMINIDE N-ACETYLTRANSFERASE CATALYTIC DOMAIN-CONTAINING PROTEIN"/>
    <property type="match status" value="1"/>
</dbReference>
<sequence length="387" mass="43587">MSSDFQTPAAVVKKRVASIDILRGLVMLFMLVDHVRERFFFHQNVGDPMDLDTTSPQLFFTRVSAHFCAPVFVFLTGLSAWLYSHPHNKAPRSATPFLFKRGLFIVFVEIAVINWLWMGSYDTLWLQVMWAIGISMIALSVLCKLPYKMILALGVLIVAGHNLLSPISFAPGETGYTLWAILHDRGFIFESESFRIKASYPVLPWIGVILLGFSMGPIYSRAVDGAKRQSALIKIGLAMWCLLAIIRGLNIYGEVLPWEVQQDAIHTVMSFINYTKYPPSLDYVLFTLGAALLVLAGLENVNNRASKAVETFGSAPMFYYILHLFILLVGYRIALNLVGPNYGDLFAFDHVWQVWLVAAVLALALYWPTKAFAKFKHNSTNPLVKYF</sequence>
<feature type="transmembrane region" description="Helical" evidence="1">
    <location>
        <begin position="59"/>
        <end position="82"/>
    </location>
</feature>
<feature type="transmembrane region" description="Helical" evidence="1">
    <location>
        <begin position="124"/>
        <end position="143"/>
    </location>
</feature>
<dbReference type="PANTHER" id="PTHR40407">
    <property type="entry name" value="MEMBRANE PROTEIN-LIKE PROTEIN"/>
    <property type="match status" value="1"/>
</dbReference>
<dbReference type="Pfam" id="PF07786">
    <property type="entry name" value="HGSNAT_cat"/>
    <property type="match status" value="1"/>
</dbReference>
<dbReference type="EMBL" id="MDHN01000041">
    <property type="protein sequence ID" value="OFC69210.1"/>
    <property type="molecule type" value="Genomic_DNA"/>
</dbReference>
<feature type="transmembrane region" description="Helical" evidence="1">
    <location>
        <begin position="318"/>
        <end position="338"/>
    </location>
</feature>
<accession>A0A1E7Z6S6</accession>
<keyword evidence="1" id="KW-1133">Transmembrane helix</keyword>
<organism evidence="3 4">
    <name type="scientific">Alteromonas confluentis</name>
    <dbReference type="NCBI Taxonomy" id="1656094"/>
    <lineage>
        <taxon>Bacteria</taxon>
        <taxon>Pseudomonadati</taxon>
        <taxon>Pseudomonadota</taxon>
        <taxon>Gammaproteobacteria</taxon>
        <taxon>Alteromonadales</taxon>
        <taxon>Alteromonadaceae</taxon>
        <taxon>Alteromonas/Salinimonas group</taxon>
        <taxon>Alteromonas</taxon>
    </lineage>
</organism>
<feature type="transmembrane region" description="Helical" evidence="1">
    <location>
        <begin position="280"/>
        <end position="298"/>
    </location>
</feature>
<name>A0A1E7Z6S6_9ALTE</name>
<evidence type="ECO:0000256" key="1">
    <source>
        <dbReference type="SAM" id="Phobius"/>
    </source>
</evidence>
<dbReference type="Proteomes" id="UP000175691">
    <property type="component" value="Unassembled WGS sequence"/>
</dbReference>
<evidence type="ECO:0000313" key="3">
    <source>
        <dbReference type="EMBL" id="OFC69210.1"/>
    </source>
</evidence>
<reference evidence="3 4" key="1">
    <citation type="submission" date="2016-08" db="EMBL/GenBank/DDBJ databases">
        <authorList>
            <person name="Seilhamer J.J."/>
        </authorList>
    </citation>
    <scope>NUCLEOTIDE SEQUENCE [LARGE SCALE GENOMIC DNA]</scope>
    <source>
        <strain evidence="3 4">KCTC 42603</strain>
    </source>
</reference>
<feature type="transmembrane region" description="Helical" evidence="1">
    <location>
        <begin position="202"/>
        <end position="219"/>
    </location>
</feature>